<reference evidence="4" key="1">
    <citation type="submission" date="2022-10" db="EMBL/GenBank/DDBJ databases">
        <title>Novel sulphate-reducing endosymbionts in the free-living metamonad Anaeramoeba.</title>
        <authorList>
            <person name="Jerlstrom-Hultqvist J."/>
            <person name="Cepicka I."/>
            <person name="Gallot-Lavallee L."/>
            <person name="Salas-Leiva D."/>
            <person name="Curtis B.A."/>
            <person name="Zahonova K."/>
            <person name="Pipaliya S."/>
            <person name="Dacks J."/>
            <person name="Roger A.J."/>
        </authorList>
    </citation>
    <scope>NUCLEOTIDE SEQUENCE</scope>
    <source>
        <strain evidence="4">BMAN</strain>
    </source>
</reference>
<name>A0A9Q0LUW5_ANAIG</name>
<dbReference type="InterPro" id="IPR036703">
    <property type="entry name" value="MOB_kinase_act_sf"/>
</dbReference>
<dbReference type="Proteomes" id="UP001149090">
    <property type="component" value="Unassembled WGS sequence"/>
</dbReference>
<comment type="caution">
    <text evidence="4">The sequence shown here is derived from an EMBL/GenBank/DDBJ whole genome shotgun (WGS) entry which is preliminary data.</text>
</comment>
<evidence type="ECO:0000256" key="2">
    <source>
        <dbReference type="SAM" id="MobiDB-lite"/>
    </source>
</evidence>
<keyword evidence="1" id="KW-0862">Zinc</keyword>
<proteinExistence type="predicted"/>
<dbReference type="Gene3D" id="1.20.140.30">
    <property type="entry name" value="MOB kinase activator"/>
    <property type="match status" value="1"/>
</dbReference>
<dbReference type="EMBL" id="JAPDFW010000054">
    <property type="protein sequence ID" value="KAJ5078330.1"/>
    <property type="molecule type" value="Genomic_DNA"/>
</dbReference>
<evidence type="ECO:0000313" key="5">
    <source>
        <dbReference type="Proteomes" id="UP001149090"/>
    </source>
</evidence>
<dbReference type="InterPro" id="IPR001878">
    <property type="entry name" value="Znf_CCHC"/>
</dbReference>
<dbReference type="Pfam" id="PF10551">
    <property type="entry name" value="MULE"/>
    <property type="match status" value="1"/>
</dbReference>
<feature type="region of interest" description="Disordered" evidence="2">
    <location>
        <begin position="443"/>
        <end position="482"/>
    </location>
</feature>
<keyword evidence="5" id="KW-1185">Reference proteome</keyword>
<feature type="region of interest" description="Disordered" evidence="2">
    <location>
        <begin position="563"/>
        <end position="585"/>
    </location>
</feature>
<dbReference type="GO" id="GO:0008270">
    <property type="term" value="F:zinc ion binding"/>
    <property type="evidence" value="ECO:0007669"/>
    <property type="project" value="UniProtKB-KW"/>
</dbReference>
<feature type="domain" description="CCHC-type" evidence="3">
    <location>
        <begin position="596"/>
        <end position="611"/>
    </location>
</feature>
<protein>
    <recommendedName>
        <fullName evidence="3">CCHC-type domain-containing protein</fullName>
    </recommendedName>
</protein>
<dbReference type="SUPFAM" id="SSF101152">
    <property type="entry name" value="Mob1/phocein"/>
    <property type="match status" value="1"/>
</dbReference>
<feature type="compositionally biased region" description="Basic residues" evidence="2">
    <location>
        <begin position="455"/>
        <end position="471"/>
    </location>
</feature>
<dbReference type="PROSITE" id="PS50158">
    <property type="entry name" value="ZF_CCHC"/>
    <property type="match status" value="1"/>
</dbReference>
<dbReference type="AlphaFoldDB" id="A0A9Q0LUW5"/>
<organism evidence="4 5">
    <name type="scientific">Anaeramoeba ignava</name>
    <name type="common">Anaerobic marine amoeba</name>
    <dbReference type="NCBI Taxonomy" id="1746090"/>
    <lineage>
        <taxon>Eukaryota</taxon>
        <taxon>Metamonada</taxon>
        <taxon>Anaeramoebidae</taxon>
        <taxon>Anaeramoeba</taxon>
    </lineage>
</organism>
<dbReference type="InterPro" id="IPR018289">
    <property type="entry name" value="MULE_transposase_dom"/>
</dbReference>
<evidence type="ECO:0000313" key="4">
    <source>
        <dbReference type="EMBL" id="KAJ5078330.1"/>
    </source>
</evidence>
<sequence>MKSFFGKNQTMKMRKVPENTKQYELKKYAEATLGSGNLKLAVALPEGEDLNEWLAVHETGKKYYRCMTPNCGATLIRFNNQYRLNRPHSEECEKQIQGNESLSKRFWEFINQMASELGKTSMEIYQLAVERINSEIGEDDHFEIPPAHHVLQTISTIRKARFPFELIRILSESPYSQTKNEKKFWRFSSEVLIQDKKEMAVCWFSDSVASSLFQANQIFIDGTFLSAAKPFTQLITIMCFDHSSRIYVPAVYAISTSSKQDMYTFIFENIFRYFLNSKWKFKYVTCDFEVSLQNAIKKVLPEAQLIGCFFHWKNAIRKKVNKLCSELDENQKKELVESLEELTYIPLNMIEEKLKKIKVHFKGYLSQRTNGPLEGYHKRLNRRIGHEKPKLIQMVELLKSEEELIRKKIQFQRENWTSREIPTDNEETTKWWEKVQKYRKEDEEKKDELRLSSQVRKKQGRKNSQDKKKRQSSQILEEQEENQIIQEEIENYVSEYEEEIDPNQNNENIPFIENPILHNSEHFMDEEDNDLTKIIQMDEGGPEIKKPKPKRKLYRHSSFSDWSSEEDFDLSEERVSEHENGFEKKRHKNSEKKYCCSQCGKPGHNKVTCPKNGDKWF</sequence>
<evidence type="ECO:0000259" key="3">
    <source>
        <dbReference type="PROSITE" id="PS50158"/>
    </source>
</evidence>
<gene>
    <name evidence="4" type="ORF">M0811_05118</name>
</gene>
<keyword evidence="1" id="KW-0479">Metal-binding</keyword>
<evidence type="ECO:0000256" key="1">
    <source>
        <dbReference type="PROSITE-ProRule" id="PRU00047"/>
    </source>
</evidence>
<feature type="compositionally biased region" description="Basic and acidic residues" evidence="2">
    <location>
        <begin position="571"/>
        <end position="583"/>
    </location>
</feature>
<dbReference type="OrthoDB" id="9988443at2759"/>
<dbReference type="GO" id="GO:0003676">
    <property type="term" value="F:nucleic acid binding"/>
    <property type="evidence" value="ECO:0007669"/>
    <property type="project" value="InterPro"/>
</dbReference>
<accession>A0A9Q0LUW5</accession>
<keyword evidence="1" id="KW-0863">Zinc-finger</keyword>